<dbReference type="GO" id="GO:1990133">
    <property type="term" value="C:molybdopterin adenylyltransferase complex"/>
    <property type="evidence" value="ECO:0007669"/>
    <property type="project" value="TreeGrafter"/>
</dbReference>
<evidence type="ECO:0000256" key="2">
    <source>
        <dbReference type="ARBA" id="ARBA00024200"/>
    </source>
</evidence>
<dbReference type="AlphaFoldDB" id="A0A4R1GGB1"/>
<accession>A0A4R1GGB1</accession>
<dbReference type="GO" id="GO:0000166">
    <property type="term" value="F:nucleotide binding"/>
    <property type="evidence" value="ECO:0007669"/>
    <property type="project" value="UniProtKB-KW"/>
</dbReference>
<dbReference type="CDD" id="cd00754">
    <property type="entry name" value="Ubl_MoaD"/>
    <property type="match status" value="1"/>
</dbReference>
<protein>
    <recommendedName>
        <fullName evidence="3">Molybdopterin synthase sulfur carrier subunit</fullName>
    </recommendedName>
</protein>
<dbReference type="SUPFAM" id="SSF54285">
    <property type="entry name" value="MoaD/ThiS"/>
    <property type="match status" value="1"/>
</dbReference>
<dbReference type="InterPro" id="IPR003749">
    <property type="entry name" value="ThiS/MoaD-like"/>
</dbReference>
<reference evidence="4 5" key="1">
    <citation type="submission" date="2019-03" db="EMBL/GenBank/DDBJ databases">
        <title>Genomic Encyclopedia of Archaeal and Bacterial Type Strains, Phase II (KMG-II): from individual species to whole genera.</title>
        <authorList>
            <person name="Goeker M."/>
        </authorList>
    </citation>
    <scope>NUCLEOTIDE SEQUENCE [LARGE SCALE GENOMIC DNA]</scope>
    <source>
        <strain evidence="4 5">DSM 27697</strain>
    </source>
</reference>
<name>A0A4R1GGB1_9GAMM</name>
<dbReference type="PANTHER" id="PTHR33359:SF1">
    <property type="entry name" value="MOLYBDOPTERIN SYNTHASE SULFUR CARRIER SUBUNIT"/>
    <property type="match status" value="1"/>
</dbReference>
<dbReference type="GO" id="GO:0006777">
    <property type="term" value="P:Mo-molybdopterin cofactor biosynthetic process"/>
    <property type="evidence" value="ECO:0007669"/>
    <property type="project" value="InterPro"/>
</dbReference>
<dbReference type="NCBIfam" id="TIGR01682">
    <property type="entry name" value="moaD"/>
    <property type="match status" value="1"/>
</dbReference>
<evidence type="ECO:0000313" key="4">
    <source>
        <dbReference type="EMBL" id="TCK05961.1"/>
    </source>
</evidence>
<dbReference type="RefSeq" id="WP_132293693.1">
    <property type="nucleotide sequence ID" value="NZ_SMFU01000009.1"/>
</dbReference>
<dbReference type="PANTHER" id="PTHR33359">
    <property type="entry name" value="MOLYBDOPTERIN SYNTHASE SULFUR CARRIER SUBUNIT"/>
    <property type="match status" value="1"/>
</dbReference>
<dbReference type="InterPro" id="IPR016155">
    <property type="entry name" value="Mopterin_synth/thiamin_S_b"/>
</dbReference>
<dbReference type="Proteomes" id="UP000294546">
    <property type="component" value="Unassembled WGS sequence"/>
</dbReference>
<gene>
    <name evidence="4" type="ORF">CLV83_2903</name>
</gene>
<keyword evidence="5" id="KW-1185">Reference proteome</keyword>
<comment type="caution">
    <text evidence="4">The sequence shown here is derived from an EMBL/GenBank/DDBJ whole genome shotgun (WGS) entry which is preliminary data.</text>
</comment>
<dbReference type="OrthoDB" id="9801945at2"/>
<dbReference type="InterPro" id="IPR012675">
    <property type="entry name" value="Beta-grasp_dom_sf"/>
</dbReference>
<sequence>MKLVYFASVREQLGTDEEQLELPAGVGTLADLIAWLRSERGEPWESVLGNPRLLCAVNQEMSPQDAVITQNDEVAFFPPVTGG</sequence>
<evidence type="ECO:0000256" key="3">
    <source>
        <dbReference type="ARBA" id="ARBA00024247"/>
    </source>
</evidence>
<dbReference type="UniPathway" id="UPA00344"/>
<comment type="similarity">
    <text evidence="2">Belongs to the MoaD family.</text>
</comment>
<evidence type="ECO:0000313" key="5">
    <source>
        <dbReference type="Proteomes" id="UP000294546"/>
    </source>
</evidence>
<evidence type="ECO:0000256" key="1">
    <source>
        <dbReference type="ARBA" id="ARBA00022741"/>
    </source>
</evidence>
<dbReference type="Pfam" id="PF02597">
    <property type="entry name" value="ThiS"/>
    <property type="match status" value="1"/>
</dbReference>
<dbReference type="InterPro" id="IPR044672">
    <property type="entry name" value="MOCS2A"/>
</dbReference>
<keyword evidence="1" id="KW-0547">Nucleotide-binding</keyword>
<dbReference type="EMBL" id="SMFU01000009">
    <property type="protein sequence ID" value="TCK05961.1"/>
    <property type="molecule type" value="Genomic_DNA"/>
</dbReference>
<organism evidence="4 5">
    <name type="scientific">Marinobacterium mangrovicola</name>
    <dbReference type="NCBI Taxonomy" id="1476959"/>
    <lineage>
        <taxon>Bacteria</taxon>
        <taxon>Pseudomonadati</taxon>
        <taxon>Pseudomonadota</taxon>
        <taxon>Gammaproteobacteria</taxon>
        <taxon>Oceanospirillales</taxon>
        <taxon>Oceanospirillaceae</taxon>
        <taxon>Marinobacterium</taxon>
    </lineage>
</organism>
<proteinExistence type="inferred from homology"/>
<dbReference type="Gene3D" id="3.10.20.30">
    <property type="match status" value="1"/>
</dbReference>